<accession>A0A517ZIF2</accession>
<dbReference type="Pfam" id="PF01368">
    <property type="entry name" value="DHH"/>
    <property type="match status" value="1"/>
</dbReference>
<dbReference type="GO" id="GO:0016787">
    <property type="term" value="F:hydrolase activity"/>
    <property type="evidence" value="ECO:0007669"/>
    <property type="project" value="UniProtKB-KW"/>
</dbReference>
<dbReference type="EMBL" id="CP036276">
    <property type="protein sequence ID" value="QDU42229.1"/>
    <property type="molecule type" value="Genomic_DNA"/>
</dbReference>
<evidence type="ECO:0000313" key="3">
    <source>
        <dbReference type="EMBL" id="QDU42229.1"/>
    </source>
</evidence>
<dbReference type="Pfam" id="PF02272">
    <property type="entry name" value="DHHA1"/>
    <property type="match status" value="1"/>
</dbReference>
<keyword evidence="3" id="KW-0378">Hydrolase</keyword>
<keyword evidence="4" id="KW-1185">Reference proteome</keyword>
<dbReference type="Gene3D" id="3.10.310.30">
    <property type="match status" value="1"/>
</dbReference>
<name>A0A517ZIF2_9PLAN</name>
<dbReference type="InterPro" id="IPR051319">
    <property type="entry name" value="Oligoribo/pAp-PDE_c-di-AMP_PDE"/>
</dbReference>
<dbReference type="InterPro" id="IPR001667">
    <property type="entry name" value="DDH_dom"/>
</dbReference>
<proteinExistence type="predicted"/>
<dbReference type="SUPFAM" id="SSF64182">
    <property type="entry name" value="DHH phosphoesterases"/>
    <property type="match status" value="1"/>
</dbReference>
<gene>
    <name evidence="3" type="ORF">Mal52_06840</name>
</gene>
<feature type="domain" description="DDH" evidence="1">
    <location>
        <begin position="39"/>
        <end position="185"/>
    </location>
</feature>
<dbReference type="InterPro" id="IPR003156">
    <property type="entry name" value="DHHA1_dom"/>
</dbReference>
<organism evidence="3 4">
    <name type="scientific">Symmachiella dynata</name>
    <dbReference type="NCBI Taxonomy" id="2527995"/>
    <lineage>
        <taxon>Bacteria</taxon>
        <taxon>Pseudomonadati</taxon>
        <taxon>Planctomycetota</taxon>
        <taxon>Planctomycetia</taxon>
        <taxon>Planctomycetales</taxon>
        <taxon>Planctomycetaceae</taxon>
        <taxon>Symmachiella</taxon>
    </lineage>
</organism>
<feature type="domain" description="DHHA1" evidence="2">
    <location>
        <begin position="267"/>
        <end position="345"/>
    </location>
</feature>
<protein>
    <submittedName>
        <fullName evidence="3">NanoRNase/pAp phosphatase</fullName>
        <ecNumber evidence="3">3.1.-.-</ecNumber>
    </submittedName>
</protein>
<dbReference type="EC" id="3.1.-.-" evidence="3"/>
<dbReference type="PANTHER" id="PTHR47618:SF1">
    <property type="entry name" value="BIFUNCTIONAL OLIGORIBONUCLEASE AND PAP PHOSPHATASE NRNA"/>
    <property type="match status" value="1"/>
</dbReference>
<evidence type="ECO:0000313" key="4">
    <source>
        <dbReference type="Proteomes" id="UP000319383"/>
    </source>
</evidence>
<dbReference type="GO" id="GO:0003676">
    <property type="term" value="F:nucleic acid binding"/>
    <property type="evidence" value="ECO:0007669"/>
    <property type="project" value="InterPro"/>
</dbReference>
<dbReference type="KEGG" id="sdyn:Mal52_06840"/>
<evidence type="ECO:0000259" key="2">
    <source>
        <dbReference type="Pfam" id="PF02272"/>
    </source>
</evidence>
<sequence>MVEGATPSANFVHRQYQLEKRMTIDWEPLGKIINDHQRFVLTSHVRPDADALGSEIGMARILVALGKQVKIVNQSPTPPRLGFIDTEGWICQLGKQATAEEALDTDVHIILDTSAWGQLQDMGKILGKTDAVKVVIDHHVSSDDLGAIVFKNTAAAATGEMVYELAVALGYTVDAIAATALYCAIVTDTGWFRFPSSTVNTMRVGAALMELGANPAALYEQLYEQYSLARMRLAGRSLQRITPEFDGLLTHTYIRWDDYAETGAVPPDTEDLVNECMRIAGAQAAFILIEQSNRQVKCSFRSRVGINVAAVAEQFGGGGHQQAAGTILPGPISDARQKVLAALRPVMEQVKKAGG</sequence>
<evidence type="ECO:0000259" key="1">
    <source>
        <dbReference type="Pfam" id="PF01368"/>
    </source>
</evidence>
<dbReference type="InterPro" id="IPR038763">
    <property type="entry name" value="DHH_sf"/>
</dbReference>
<reference evidence="3 4" key="1">
    <citation type="submission" date="2019-02" db="EMBL/GenBank/DDBJ databases">
        <title>Deep-cultivation of Planctomycetes and their phenomic and genomic characterization uncovers novel biology.</title>
        <authorList>
            <person name="Wiegand S."/>
            <person name="Jogler M."/>
            <person name="Boedeker C."/>
            <person name="Pinto D."/>
            <person name="Vollmers J."/>
            <person name="Rivas-Marin E."/>
            <person name="Kohn T."/>
            <person name="Peeters S.H."/>
            <person name="Heuer A."/>
            <person name="Rast P."/>
            <person name="Oberbeckmann S."/>
            <person name="Bunk B."/>
            <person name="Jeske O."/>
            <person name="Meyerdierks A."/>
            <person name="Storesund J.E."/>
            <person name="Kallscheuer N."/>
            <person name="Luecker S."/>
            <person name="Lage O.M."/>
            <person name="Pohl T."/>
            <person name="Merkel B.J."/>
            <person name="Hornburger P."/>
            <person name="Mueller R.-W."/>
            <person name="Bruemmer F."/>
            <person name="Labrenz M."/>
            <person name="Spormann A.M."/>
            <person name="Op den Camp H."/>
            <person name="Overmann J."/>
            <person name="Amann R."/>
            <person name="Jetten M.S.M."/>
            <person name="Mascher T."/>
            <person name="Medema M.H."/>
            <person name="Devos D.P."/>
            <person name="Kaster A.-K."/>
            <person name="Ovreas L."/>
            <person name="Rohde M."/>
            <person name="Galperin M.Y."/>
            <person name="Jogler C."/>
        </authorList>
    </citation>
    <scope>NUCLEOTIDE SEQUENCE [LARGE SCALE GENOMIC DNA]</scope>
    <source>
        <strain evidence="3 4">Mal52</strain>
    </source>
</reference>
<dbReference type="PANTHER" id="PTHR47618">
    <property type="entry name" value="BIFUNCTIONAL OLIGORIBONUCLEASE AND PAP PHOSPHATASE NRNA"/>
    <property type="match status" value="1"/>
</dbReference>
<dbReference type="Gene3D" id="3.90.1640.10">
    <property type="entry name" value="inorganic pyrophosphatase (n-terminal core)"/>
    <property type="match status" value="1"/>
</dbReference>
<dbReference type="Proteomes" id="UP000319383">
    <property type="component" value="Chromosome"/>
</dbReference>
<dbReference type="AlphaFoldDB" id="A0A517ZIF2"/>